<dbReference type="Pfam" id="PF01966">
    <property type="entry name" value="HD"/>
    <property type="match status" value="1"/>
</dbReference>
<accession>A0AAU9DCL0</accession>
<organism evidence="2 3">
    <name type="scientific">Haliovirga abyssi</name>
    <dbReference type="NCBI Taxonomy" id="2996794"/>
    <lineage>
        <taxon>Bacteria</taxon>
        <taxon>Fusobacteriati</taxon>
        <taxon>Fusobacteriota</taxon>
        <taxon>Fusobacteriia</taxon>
        <taxon>Fusobacteriales</taxon>
        <taxon>Haliovirgaceae</taxon>
        <taxon>Haliovirga</taxon>
    </lineage>
</organism>
<dbReference type="InterPro" id="IPR006675">
    <property type="entry name" value="HDIG_dom"/>
</dbReference>
<protein>
    <submittedName>
        <fullName evidence="2">Phosphohydrolase</fullName>
    </submittedName>
</protein>
<dbReference type="AlphaFoldDB" id="A0AAU9DCL0"/>
<feature type="domain" description="HD" evidence="1">
    <location>
        <begin position="50"/>
        <end position="128"/>
    </location>
</feature>
<evidence type="ECO:0000313" key="2">
    <source>
        <dbReference type="EMBL" id="BDU51231.1"/>
    </source>
</evidence>
<name>A0AAU9DCL0_9FUSO</name>
<keyword evidence="3" id="KW-1185">Reference proteome</keyword>
<evidence type="ECO:0000313" key="3">
    <source>
        <dbReference type="Proteomes" id="UP001321582"/>
    </source>
</evidence>
<dbReference type="KEGG" id="haby:HLVA_18000"/>
<proteinExistence type="predicted"/>
<sequence>MFNRVKQLIRYVFPNYTGKDENMARKYLDKYEFELFDNMSNYDKKHSINILKDILKDIELKDNKKIIKLALLHDIGKEKDINIVDRILHVILKNNSKLSNHTIKGYEKLKKYNIEMAKLILEHHNKNIKNEELKKFQKLDDNN</sequence>
<gene>
    <name evidence="2" type="ORF">HLVA_18000</name>
</gene>
<dbReference type="EMBL" id="AP027059">
    <property type="protein sequence ID" value="BDU51231.1"/>
    <property type="molecule type" value="Genomic_DNA"/>
</dbReference>
<evidence type="ECO:0000259" key="1">
    <source>
        <dbReference type="Pfam" id="PF01966"/>
    </source>
</evidence>
<dbReference type="InterPro" id="IPR006674">
    <property type="entry name" value="HD_domain"/>
</dbReference>
<dbReference type="Proteomes" id="UP001321582">
    <property type="component" value="Chromosome"/>
</dbReference>
<dbReference type="Gene3D" id="1.10.3210.10">
    <property type="entry name" value="Hypothetical protein af1432"/>
    <property type="match status" value="1"/>
</dbReference>
<reference evidence="2 3" key="1">
    <citation type="submission" date="2022-11" db="EMBL/GenBank/DDBJ databases">
        <title>Haliovirga abyssi gen. nov., sp. nov., a mesophilic fermentative bacterium isolated from the Iheya North hydrothermal field and the proposal of Haliovirgaceae fam. nov.</title>
        <authorList>
            <person name="Miyazaki U."/>
            <person name="Tame A."/>
            <person name="Miyazaki J."/>
            <person name="Takai K."/>
            <person name="Sawayama S."/>
            <person name="Kitajima M."/>
            <person name="Okamoto A."/>
            <person name="Nakagawa S."/>
        </authorList>
    </citation>
    <scope>NUCLEOTIDE SEQUENCE [LARGE SCALE GENOMIC DNA]</scope>
    <source>
        <strain evidence="2 3">IC12</strain>
    </source>
</reference>
<dbReference type="SUPFAM" id="SSF109604">
    <property type="entry name" value="HD-domain/PDEase-like"/>
    <property type="match status" value="1"/>
</dbReference>
<dbReference type="NCBIfam" id="TIGR00277">
    <property type="entry name" value="HDIG"/>
    <property type="match status" value="1"/>
</dbReference>
<dbReference type="RefSeq" id="WP_307904074.1">
    <property type="nucleotide sequence ID" value="NZ_AP027059.1"/>
</dbReference>